<dbReference type="InterPro" id="IPR022892">
    <property type="entry name" value="RNaseHI"/>
</dbReference>
<dbReference type="GO" id="GO:0043137">
    <property type="term" value="P:DNA replication, removal of RNA primer"/>
    <property type="evidence" value="ECO:0007669"/>
    <property type="project" value="TreeGrafter"/>
</dbReference>
<dbReference type="CDD" id="cd09278">
    <property type="entry name" value="RNase_HI_prokaryote_like"/>
    <property type="match status" value="1"/>
</dbReference>
<comment type="similarity">
    <text evidence="4">Belongs to the RNase H family.</text>
</comment>
<dbReference type="InterPro" id="IPR002156">
    <property type="entry name" value="RNaseH_domain"/>
</dbReference>
<evidence type="ECO:0000256" key="7">
    <source>
        <dbReference type="ARBA" id="ARBA00017721"/>
    </source>
</evidence>
<comment type="function">
    <text evidence="3">Endonuclease that specifically degrades the RNA of RNA-DNA hybrids.</text>
</comment>
<evidence type="ECO:0000256" key="11">
    <source>
        <dbReference type="ARBA" id="ARBA00022801"/>
    </source>
</evidence>
<evidence type="ECO:0000256" key="4">
    <source>
        <dbReference type="ARBA" id="ARBA00005300"/>
    </source>
</evidence>
<feature type="domain" description="RNase H type-1" evidence="13">
    <location>
        <begin position="84"/>
        <end position="243"/>
    </location>
</feature>
<dbReference type="InterPro" id="IPR012337">
    <property type="entry name" value="RNaseH-like_sf"/>
</dbReference>
<dbReference type="SUPFAM" id="SSF55658">
    <property type="entry name" value="L9 N-domain-like"/>
    <property type="match status" value="1"/>
</dbReference>
<sequence length="253" mass="28343">MERWNGWWQEMAKRYYAVAKGKKTGVFTDWPTTQKQVSGFPGARYKSFPTRQEAQAWVNAGGPIQKKPATKANIKAAPQPSTNKQYTVAFWSDGGSRNTGNVPGGHVRTTDPAAWAYLIVTESTRIQYSGSAGEFGATNNRMEIMGLLQGLRRLQALKLNREPILATLDSKYVLSAINDHWLAGWQRRGWQRANNQPLANAELWQQLAAELPAFPHIDFVWTKGHANNSGNVFVDELLNKTMDELIKKAPNQS</sequence>
<dbReference type="GO" id="GO:0003676">
    <property type="term" value="F:nucleic acid binding"/>
    <property type="evidence" value="ECO:0007669"/>
    <property type="project" value="InterPro"/>
</dbReference>
<dbReference type="PANTHER" id="PTHR10642">
    <property type="entry name" value="RIBONUCLEASE H1"/>
    <property type="match status" value="1"/>
</dbReference>
<evidence type="ECO:0000313" key="14">
    <source>
        <dbReference type="EMBL" id="KRL13857.1"/>
    </source>
</evidence>
<evidence type="ECO:0000256" key="8">
    <source>
        <dbReference type="ARBA" id="ARBA00022722"/>
    </source>
</evidence>
<gene>
    <name evidence="14" type="ORF">FD09_GL001889</name>
</gene>
<protein>
    <recommendedName>
        <fullName evidence="7">Ribonuclease H</fullName>
        <ecNumber evidence="6">3.1.26.4</ecNumber>
    </recommendedName>
</protein>
<keyword evidence="15" id="KW-1185">Reference proteome</keyword>
<evidence type="ECO:0000313" key="15">
    <source>
        <dbReference type="Proteomes" id="UP000051330"/>
    </source>
</evidence>
<dbReference type="PROSITE" id="PS50879">
    <property type="entry name" value="RNASE_H_1"/>
    <property type="match status" value="1"/>
</dbReference>
<dbReference type="Gene3D" id="3.30.420.10">
    <property type="entry name" value="Ribonuclease H-like superfamily/Ribonuclease H"/>
    <property type="match status" value="1"/>
</dbReference>
<accession>A0A0R1N0X8</accession>
<organism evidence="14 15">
    <name type="scientific">Schleiferilactobacillus perolens DSM 12744</name>
    <dbReference type="NCBI Taxonomy" id="1423792"/>
    <lineage>
        <taxon>Bacteria</taxon>
        <taxon>Bacillati</taxon>
        <taxon>Bacillota</taxon>
        <taxon>Bacilli</taxon>
        <taxon>Lactobacillales</taxon>
        <taxon>Lactobacillaceae</taxon>
        <taxon>Schleiferilactobacillus</taxon>
    </lineage>
</organism>
<dbReference type="InterPro" id="IPR037056">
    <property type="entry name" value="RNase_H1_N_sf"/>
</dbReference>
<keyword evidence="8" id="KW-0540">Nuclease</keyword>
<name>A0A0R1N0X8_9LACO</name>
<evidence type="ECO:0000259" key="13">
    <source>
        <dbReference type="PROSITE" id="PS50879"/>
    </source>
</evidence>
<evidence type="ECO:0000256" key="2">
    <source>
        <dbReference type="ARBA" id="ARBA00001946"/>
    </source>
</evidence>
<dbReference type="PATRIC" id="fig|1423792.3.peg.1917"/>
<keyword evidence="9" id="KW-0479">Metal-binding</keyword>
<comment type="caution">
    <text evidence="14">The sequence shown here is derived from an EMBL/GenBank/DDBJ whole genome shotgun (WGS) entry which is preliminary data.</text>
</comment>
<dbReference type="SUPFAM" id="SSF53098">
    <property type="entry name" value="Ribonuclease H-like"/>
    <property type="match status" value="1"/>
</dbReference>
<proteinExistence type="inferred from homology"/>
<comment type="subunit">
    <text evidence="5">Monomer.</text>
</comment>
<dbReference type="GO" id="GO:0004523">
    <property type="term" value="F:RNA-DNA hybrid ribonuclease activity"/>
    <property type="evidence" value="ECO:0007669"/>
    <property type="project" value="UniProtKB-EC"/>
</dbReference>
<evidence type="ECO:0000256" key="6">
    <source>
        <dbReference type="ARBA" id="ARBA00012180"/>
    </source>
</evidence>
<dbReference type="GO" id="GO:0046872">
    <property type="term" value="F:metal ion binding"/>
    <property type="evidence" value="ECO:0007669"/>
    <property type="project" value="UniProtKB-KW"/>
</dbReference>
<dbReference type="Gene3D" id="3.40.970.10">
    <property type="entry name" value="Ribonuclease H1, N-terminal domain"/>
    <property type="match status" value="1"/>
</dbReference>
<dbReference type="EC" id="3.1.26.4" evidence="6"/>
<dbReference type="STRING" id="1423792.FD09_GL001889"/>
<dbReference type="Pfam" id="PF01693">
    <property type="entry name" value="Cauli_VI"/>
    <property type="match status" value="1"/>
</dbReference>
<dbReference type="AlphaFoldDB" id="A0A0R1N0X8"/>
<dbReference type="PANTHER" id="PTHR10642:SF26">
    <property type="entry name" value="RIBONUCLEASE H1"/>
    <property type="match status" value="1"/>
</dbReference>
<dbReference type="EMBL" id="AZEC01000003">
    <property type="protein sequence ID" value="KRL13857.1"/>
    <property type="molecule type" value="Genomic_DNA"/>
</dbReference>
<dbReference type="InterPro" id="IPR009027">
    <property type="entry name" value="Ribosomal_bL9/RNase_H1_N"/>
</dbReference>
<dbReference type="Pfam" id="PF00075">
    <property type="entry name" value="RNase_H"/>
    <property type="match status" value="1"/>
</dbReference>
<comment type="catalytic activity">
    <reaction evidence="1">
        <text>Endonucleolytic cleavage to 5'-phosphomonoester.</text>
        <dbReference type="EC" id="3.1.26.4"/>
    </reaction>
</comment>
<dbReference type="FunFam" id="3.40.970.10:FF:000002">
    <property type="entry name" value="Ribonuclease H"/>
    <property type="match status" value="1"/>
</dbReference>
<dbReference type="InterPro" id="IPR050092">
    <property type="entry name" value="RNase_H"/>
</dbReference>
<evidence type="ECO:0000256" key="1">
    <source>
        <dbReference type="ARBA" id="ARBA00000077"/>
    </source>
</evidence>
<evidence type="ECO:0000256" key="5">
    <source>
        <dbReference type="ARBA" id="ARBA00011245"/>
    </source>
</evidence>
<comment type="cofactor">
    <cofactor evidence="2">
        <name>Mg(2+)</name>
        <dbReference type="ChEBI" id="CHEBI:18420"/>
    </cofactor>
</comment>
<keyword evidence="12" id="KW-0460">Magnesium</keyword>
<dbReference type="InterPro" id="IPR036397">
    <property type="entry name" value="RNaseH_sf"/>
</dbReference>
<keyword evidence="11" id="KW-0378">Hydrolase</keyword>
<reference evidence="14 15" key="1">
    <citation type="journal article" date="2015" name="Genome Announc.">
        <title>Expanding the biotechnology potential of lactobacilli through comparative genomics of 213 strains and associated genera.</title>
        <authorList>
            <person name="Sun Z."/>
            <person name="Harris H.M."/>
            <person name="McCann A."/>
            <person name="Guo C."/>
            <person name="Argimon S."/>
            <person name="Zhang W."/>
            <person name="Yang X."/>
            <person name="Jeffery I.B."/>
            <person name="Cooney J.C."/>
            <person name="Kagawa T.F."/>
            <person name="Liu W."/>
            <person name="Song Y."/>
            <person name="Salvetti E."/>
            <person name="Wrobel A."/>
            <person name="Rasinkangas P."/>
            <person name="Parkhill J."/>
            <person name="Rea M.C."/>
            <person name="O'Sullivan O."/>
            <person name="Ritari J."/>
            <person name="Douillard F.P."/>
            <person name="Paul Ross R."/>
            <person name="Yang R."/>
            <person name="Briner A.E."/>
            <person name="Felis G.E."/>
            <person name="de Vos W.M."/>
            <person name="Barrangou R."/>
            <person name="Klaenhammer T.R."/>
            <person name="Caufield P.W."/>
            <person name="Cui Y."/>
            <person name="Zhang H."/>
            <person name="O'Toole P.W."/>
        </authorList>
    </citation>
    <scope>NUCLEOTIDE SEQUENCE [LARGE SCALE GENOMIC DNA]</scope>
    <source>
        <strain evidence="14 15">DSM 12744</strain>
    </source>
</reference>
<evidence type="ECO:0000256" key="3">
    <source>
        <dbReference type="ARBA" id="ARBA00004065"/>
    </source>
</evidence>
<dbReference type="InterPro" id="IPR011320">
    <property type="entry name" value="RNase_H1_N"/>
</dbReference>
<evidence type="ECO:0000256" key="9">
    <source>
        <dbReference type="ARBA" id="ARBA00022723"/>
    </source>
</evidence>
<dbReference type="Proteomes" id="UP000051330">
    <property type="component" value="Unassembled WGS sequence"/>
</dbReference>
<evidence type="ECO:0000256" key="10">
    <source>
        <dbReference type="ARBA" id="ARBA00022759"/>
    </source>
</evidence>
<keyword evidence="10" id="KW-0255">Endonuclease</keyword>
<evidence type="ECO:0000256" key="12">
    <source>
        <dbReference type="ARBA" id="ARBA00022842"/>
    </source>
</evidence>